<evidence type="ECO:0000256" key="1">
    <source>
        <dbReference type="SAM" id="Phobius"/>
    </source>
</evidence>
<proteinExistence type="predicted"/>
<evidence type="ECO:0000313" key="4">
    <source>
        <dbReference type="Proteomes" id="UP000322983"/>
    </source>
</evidence>
<protein>
    <submittedName>
        <fullName evidence="3">Uncharacterized protein</fullName>
    </submittedName>
</protein>
<evidence type="ECO:0000313" key="5">
    <source>
        <dbReference type="Proteomes" id="UP000325030"/>
    </source>
</evidence>
<keyword evidence="4" id="KW-1185">Reference proteome</keyword>
<feature type="transmembrane region" description="Helical" evidence="1">
    <location>
        <begin position="7"/>
        <end position="26"/>
    </location>
</feature>
<accession>A0A510DWI0</accession>
<sequence>MGYICKTAKLLIIFGIILIIVAAFSSPKIGNYAYFSLLGGTILMIISTKYDIERRKKDTKKRKKKVKRHASR</sequence>
<gene>
    <name evidence="2" type="ORF">IC006_1648</name>
    <name evidence="3" type="ORF">IC007_1625</name>
</gene>
<feature type="transmembrane region" description="Helical" evidence="1">
    <location>
        <begin position="32"/>
        <end position="52"/>
    </location>
</feature>
<dbReference type="AlphaFoldDB" id="A0A510E3K9"/>
<organism evidence="3 5">
    <name type="scientific">Sulfuracidifex tepidarius</name>
    <dbReference type="NCBI Taxonomy" id="1294262"/>
    <lineage>
        <taxon>Archaea</taxon>
        <taxon>Thermoproteota</taxon>
        <taxon>Thermoprotei</taxon>
        <taxon>Sulfolobales</taxon>
        <taxon>Sulfolobaceae</taxon>
        <taxon>Sulfuracidifex</taxon>
    </lineage>
</organism>
<dbReference type="EMBL" id="AP018930">
    <property type="protein sequence ID" value="BBG27095.1"/>
    <property type="molecule type" value="Genomic_DNA"/>
</dbReference>
<dbReference type="GeneID" id="41717961"/>
<dbReference type="EMBL" id="AP018929">
    <property type="protein sequence ID" value="BBG24338.1"/>
    <property type="molecule type" value="Genomic_DNA"/>
</dbReference>
<reference evidence="5" key="1">
    <citation type="submission" date="2018-09" db="EMBL/GenBank/DDBJ databases">
        <title>Complete Genome Sequencing of Sulfolobus sp. JCM 16834.</title>
        <authorList>
            <person name="Kato S."/>
            <person name="Itoh T."/>
            <person name="Ohkuma M."/>
        </authorList>
    </citation>
    <scope>NUCLEOTIDE SEQUENCE [LARGE SCALE GENOMIC DNA]</scope>
    <source>
        <strain evidence="5">IC-007</strain>
    </source>
</reference>
<evidence type="ECO:0000313" key="2">
    <source>
        <dbReference type="EMBL" id="BBG24338.1"/>
    </source>
</evidence>
<keyword evidence="1" id="KW-1133">Transmembrane helix</keyword>
<dbReference type="RefSeq" id="WP_054845006.1">
    <property type="nucleotide sequence ID" value="NZ_AP018929.1"/>
</dbReference>
<keyword evidence="1" id="KW-0812">Transmembrane</keyword>
<name>A0A510E3K9_9CREN</name>
<accession>A0A510E3K9</accession>
<evidence type="ECO:0000313" key="3">
    <source>
        <dbReference type="EMBL" id="BBG27095.1"/>
    </source>
</evidence>
<dbReference type="Proteomes" id="UP000325030">
    <property type="component" value="Chromosome"/>
</dbReference>
<keyword evidence="1" id="KW-0472">Membrane</keyword>
<dbReference type="Proteomes" id="UP000322983">
    <property type="component" value="Chromosome"/>
</dbReference>
<reference evidence="3 4" key="2">
    <citation type="journal article" date="2020" name="Int. J. Syst. Evol. Microbiol.">
        <title>Sulfuracidifex tepidarius gen. nov., sp. nov. and transfer of Sulfolobus metallicus Huber and Stetter 1992 to the genus Sulfuracidifex as Sulfuracidifex metallicus comb. nov.</title>
        <authorList>
            <person name="Itoh T."/>
            <person name="Miura T."/>
            <person name="Sakai H.D."/>
            <person name="Kato S."/>
            <person name="Ohkuma M."/>
            <person name="Takashina T."/>
        </authorList>
    </citation>
    <scope>NUCLEOTIDE SEQUENCE</scope>
    <source>
        <strain evidence="2 4">IC-006</strain>
        <strain evidence="3">IC-007</strain>
    </source>
</reference>
<dbReference type="KEGG" id="step:IC006_1648"/>